<comment type="caution">
    <text evidence="3">The sequence shown here is derived from an EMBL/GenBank/DDBJ whole genome shotgun (WGS) entry which is preliminary data.</text>
</comment>
<protein>
    <submittedName>
        <fullName evidence="3">Phage tail tape measure protein</fullName>
    </submittedName>
</protein>
<name>A0A3A5JXB2_9ENTR</name>
<dbReference type="Pfam" id="PF10145">
    <property type="entry name" value="PhageMin_Tail"/>
    <property type="match status" value="1"/>
</dbReference>
<evidence type="ECO:0000256" key="1">
    <source>
        <dbReference type="SAM" id="Phobius"/>
    </source>
</evidence>
<evidence type="ECO:0000259" key="2">
    <source>
        <dbReference type="Pfam" id="PF10145"/>
    </source>
</evidence>
<keyword evidence="4" id="KW-1185">Reference proteome</keyword>
<dbReference type="AlphaFoldDB" id="A0A3A5JXB2"/>
<feature type="transmembrane region" description="Helical" evidence="1">
    <location>
        <begin position="427"/>
        <end position="445"/>
    </location>
</feature>
<sequence>MAEFELKALITGVDKLSPALSRMQKNIRGFKKQTEEASKGGLALAGGLAAGLTVSMRAYADQENAAVGLKVAMMQANGEVGSSFEKINKLAVGLGNQLPGTTSDFQNMMQMLVRQGIPAESILGGVGKATAYLAVQLKKTPEAAAEFAAKMQDATGTASEDMMGLFDTIQKAFYLGVDDTNMLSFFSKTSSVLKMVNADGLKAAQGLAPIAVMMDQMGMQGEAAGNALRKVIQGGLDLKKVNSANKLMQGAGLKINLDFTNGKGSFGGLDKLIAQLTKLRGLNDVRRTRVLKNIFGDDAETLQVVNALIDKGKDGYDQVQQKMNKQATLNQRVGAQLNTLTNLWEAMTGTATNGLAAIGGAFSGDIKAITSWLGDLAERFTDFAESNPAVVRSAFGLAAGLAALKLGFMGVNLALGLVSRTMAMSPIGMIATGIALAAGLIISNWDTVGPYFKALWGFVQPIFSDWMRWAKMAFDWSPLGMVINNWGPIVQWFQDMWTKLKPIIEWFTDGASDTVNTMNATQWGAGGYGAYGTGVPSSGYNPYQINQDSSAHPQDQVVSDDNPYRIKQMASKQPEAKVVVELNGAPAGSRVIESKSSGINVTTDVGYTRIGRVGMGG</sequence>
<dbReference type="OrthoDB" id="8019720at2"/>
<dbReference type="InterPro" id="IPR010090">
    <property type="entry name" value="Phage_tape_meas"/>
</dbReference>
<proteinExistence type="predicted"/>
<reference evidence="3 4" key="1">
    <citation type="submission" date="2018-09" db="EMBL/GenBank/DDBJ databases">
        <title>Draft genome sequence of Buttiauxella izardii CCUG 35510T.</title>
        <authorList>
            <person name="Salva-Serra F."/>
            <person name="Marathe N."/>
            <person name="Moore E."/>
            <person name="Stadler-Svensson L."/>
            <person name="Engstrom-Jakobsson H."/>
        </authorList>
    </citation>
    <scope>NUCLEOTIDE SEQUENCE [LARGE SCALE GENOMIC DNA]</scope>
    <source>
        <strain evidence="3 4">CCUG 35510</strain>
    </source>
</reference>
<keyword evidence="1" id="KW-1133">Transmembrane helix</keyword>
<feature type="domain" description="Phage tail tape measure protein" evidence="2">
    <location>
        <begin position="89"/>
        <end position="296"/>
    </location>
</feature>
<organism evidence="3 4">
    <name type="scientific">Buttiauxella izardii</name>
    <dbReference type="NCBI Taxonomy" id="82991"/>
    <lineage>
        <taxon>Bacteria</taxon>
        <taxon>Pseudomonadati</taxon>
        <taxon>Pseudomonadota</taxon>
        <taxon>Gammaproteobacteria</taxon>
        <taxon>Enterobacterales</taxon>
        <taxon>Enterobacteriaceae</taxon>
        <taxon>Buttiauxella</taxon>
    </lineage>
</organism>
<accession>A0A3A5JXB2</accession>
<feature type="transmembrane region" description="Helical" evidence="1">
    <location>
        <begin position="394"/>
        <end position="415"/>
    </location>
</feature>
<keyword evidence="1" id="KW-0812">Transmembrane</keyword>
<dbReference type="Proteomes" id="UP000276295">
    <property type="component" value="Unassembled WGS sequence"/>
</dbReference>
<evidence type="ECO:0000313" key="4">
    <source>
        <dbReference type="Proteomes" id="UP000276295"/>
    </source>
</evidence>
<keyword evidence="1" id="KW-0472">Membrane</keyword>
<evidence type="ECO:0000313" key="3">
    <source>
        <dbReference type="EMBL" id="RJT26923.1"/>
    </source>
</evidence>
<dbReference type="EMBL" id="QZWH01000006">
    <property type="protein sequence ID" value="RJT26923.1"/>
    <property type="molecule type" value="Genomic_DNA"/>
</dbReference>
<dbReference type="NCBIfam" id="TIGR01760">
    <property type="entry name" value="tape_meas_TP901"/>
    <property type="match status" value="1"/>
</dbReference>
<gene>
    <name evidence="3" type="ORF">D6029_03815</name>
</gene>